<dbReference type="InterPro" id="IPR044068">
    <property type="entry name" value="CB"/>
</dbReference>
<dbReference type="PANTHER" id="PTHR30349">
    <property type="entry name" value="PHAGE INTEGRASE-RELATED"/>
    <property type="match status" value="1"/>
</dbReference>
<keyword evidence="2 4" id="KW-0238">DNA-binding</keyword>
<evidence type="ECO:0000256" key="1">
    <source>
        <dbReference type="ARBA" id="ARBA00022908"/>
    </source>
</evidence>
<proteinExistence type="predicted"/>
<evidence type="ECO:0000256" key="2">
    <source>
        <dbReference type="ARBA" id="ARBA00023125"/>
    </source>
</evidence>
<dbReference type="InterPro" id="IPR025269">
    <property type="entry name" value="SAM-like_dom"/>
</dbReference>
<dbReference type="Gene3D" id="1.10.443.10">
    <property type="entry name" value="Intergrase catalytic core"/>
    <property type="match status" value="1"/>
</dbReference>
<dbReference type="InterPro" id="IPR010998">
    <property type="entry name" value="Integrase_recombinase_N"/>
</dbReference>
<keyword evidence="1" id="KW-0229">DNA integration</keyword>
<dbReference type="SUPFAM" id="SSF56349">
    <property type="entry name" value="DNA breaking-rejoining enzymes"/>
    <property type="match status" value="1"/>
</dbReference>
<dbReference type="PROSITE" id="PS51900">
    <property type="entry name" value="CB"/>
    <property type="match status" value="1"/>
</dbReference>
<protein>
    <submittedName>
        <fullName evidence="6">Transposase</fullName>
    </submittedName>
</protein>
<dbReference type="Gene3D" id="1.10.150.130">
    <property type="match status" value="1"/>
</dbReference>
<evidence type="ECO:0000256" key="4">
    <source>
        <dbReference type="PROSITE-ProRule" id="PRU01248"/>
    </source>
</evidence>
<dbReference type="Pfam" id="PF13102">
    <property type="entry name" value="Phage_int_SAM_5"/>
    <property type="match status" value="1"/>
</dbReference>
<dbReference type="AlphaFoldDB" id="A0AA37KR19"/>
<comment type="caution">
    <text evidence="6">The sequence shown here is derived from an EMBL/GenBank/DDBJ whole genome shotgun (WGS) entry which is preliminary data.</text>
</comment>
<dbReference type="RefSeq" id="WP_244077234.1">
    <property type="nucleotide sequence ID" value="NZ_AP025581.1"/>
</dbReference>
<evidence type="ECO:0000313" key="6">
    <source>
        <dbReference type="EMBL" id="GKI20595.1"/>
    </source>
</evidence>
<accession>A0AA37KR19</accession>
<evidence type="ECO:0000256" key="3">
    <source>
        <dbReference type="ARBA" id="ARBA00023172"/>
    </source>
</evidence>
<dbReference type="Pfam" id="PF17293">
    <property type="entry name" value="Arm-DNA-bind_5"/>
    <property type="match status" value="1"/>
</dbReference>
<dbReference type="GO" id="GO:0006310">
    <property type="term" value="P:DNA recombination"/>
    <property type="evidence" value="ECO:0007669"/>
    <property type="project" value="UniProtKB-KW"/>
</dbReference>
<dbReference type="EMBL" id="BQOL01000005">
    <property type="protein sequence ID" value="GKI20595.1"/>
    <property type="molecule type" value="Genomic_DNA"/>
</dbReference>
<gene>
    <name evidence="6" type="ORF">CE91St16_35030</name>
</gene>
<sequence length="486" mass="56583">MKFPKATVTAVLYKSKTLASGEHPVMIRVCYNSKRRYKSTGLSCPAKWWNAAKQEVRERHPLAPNMNAIIGSELTALKNKVLDFERQGVPYSVQRIFEASVRKPPPRKTLYDLFEERIAYFRDTLQKHNTAAGYQTLLHIVERFSQHRTVELFDVDGAWLGEFEEYLHARYADTSIKRFFSALKALMNYACQNGLLDANPFDRFRLSRRLDVRTAKRALATDELDSLIRYYLDTYYYKTRKMPDPRTMKRRCWRVPSCGCRGEERQASYDAEQFALSMFICSYIFQGLALVDLARLKWKDLVCVEIPDREKYDRDCAAYGPRYAEAHKETVAFYEINFVRAKTLHPIRILVEQRVAWPYMKPFARTAKGGAGDDFVFPIYFDDDPQRRFERITYANNVINQGLQRAAKRIGLSRKITFYSARHTYASRLYHADVPLPLIAQNMGRNPAEIETYLKEFDTDRIISANKRVWQIPDPARKDPKTGAGL</sequence>
<dbReference type="InterPro" id="IPR035386">
    <property type="entry name" value="Arm-DNA-bind_5"/>
</dbReference>
<dbReference type="GO" id="GO:0003677">
    <property type="term" value="F:DNA binding"/>
    <property type="evidence" value="ECO:0007669"/>
    <property type="project" value="UniProtKB-UniRule"/>
</dbReference>
<dbReference type="Proteomes" id="UP001055105">
    <property type="component" value="Unassembled WGS sequence"/>
</dbReference>
<organism evidence="6 7">
    <name type="scientific">Alistipes finegoldii</name>
    <dbReference type="NCBI Taxonomy" id="214856"/>
    <lineage>
        <taxon>Bacteria</taxon>
        <taxon>Pseudomonadati</taxon>
        <taxon>Bacteroidota</taxon>
        <taxon>Bacteroidia</taxon>
        <taxon>Bacteroidales</taxon>
        <taxon>Rikenellaceae</taxon>
        <taxon>Alistipes</taxon>
    </lineage>
</organism>
<dbReference type="PANTHER" id="PTHR30349:SF64">
    <property type="entry name" value="PROPHAGE INTEGRASE INTD-RELATED"/>
    <property type="match status" value="1"/>
</dbReference>
<feature type="domain" description="Core-binding (CB)" evidence="5">
    <location>
        <begin position="112"/>
        <end position="191"/>
    </location>
</feature>
<dbReference type="InterPro" id="IPR011010">
    <property type="entry name" value="DNA_brk_join_enz"/>
</dbReference>
<reference evidence="6" key="1">
    <citation type="submission" date="2022-01" db="EMBL/GenBank/DDBJ databases">
        <title>Novel bile acid biosynthetic pathways are enriched in the microbiome of centenarians.</title>
        <authorList>
            <person name="Sato Y."/>
            <person name="Atarashi K."/>
            <person name="Plichta R.D."/>
            <person name="Arai Y."/>
            <person name="Sasajima S."/>
            <person name="Kearney M.S."/>
            <person name="Suda W."/>
            <person name="Takeshita K."/>
            <person name="Sasaki T."/>
            <person name="Okamoto S."/>
            <person name="Skelly N.A."/>
            <person name="Okamura Y."/>
            <person name="Vlamakis H."/>
            <person name="Li Y."/>
            <person name="Tanoue T."/>
            <person name="Takei H."/>
            <person name="Nittono H."/>
            <person name="Narushima S."/>
            <person name="Irie J."/>
            <person name="Itoh H."/>
            <person name="Moriya K."/>
            <person name="Sugiura Y."/>
            <person name="Suematsu M."/>
            <person name="Moritoki N."/>
            <person name="Shibata S."/>
            <person name="Littman R.D."/>
            <person name="Fischbach A.M."/>
            <person name="Uwamino Y."/>
            <person name="Inoue T."/>
            <person name="Honda A."/>
            <person name="Hattori M."/>
            <person name="Murai T."/>
            <person name="Xavier J.R."/>
            <person name="Hirose N."/>
            <person name="Honda K."/>
        </authorList>
    </citation>
    <scope>NUCLEOTIDE SEQUENCE</scope>
    <source>
        <strain evidence="6">CE91-St16</strain>
    </source>
</reference>
<name>A0AA37KR19_9BACT</name>
<dbReference type="GO" id="GO:0015074">
    <property type="term" value="P:DNA integration"/>
    <property type="evidence" value="ECO:0007669"/>
    <property type="project" value="UniProtKB-KW"/>
</dbReference>
<dbReference type="InterPro" id="IPR013762">
    <property type="entry name" value="Integrase-like_cat_sf"/>
</dbReference>
<keyword evidence="3" id="KW-0233">DNA recombination</keyword>
<evidence type="ECO:0000313" key="7">
    <source>
        <dbReference type="Proteomes" id="UP001055105"/>
    </source>
</evidence>
<dbReference type="InterPro" id="IPR050090">
    <property type="entry name" value="Tyrosine_recombinase_XerCD"/>
</dbReference>
<evidence type="ECO:0000259" key="5">
    <source>
        <dbReference type="PROSITE" id="PS51900"/>
    </source>
</evidence>